<accession>A0ABQ4EFW1</accession>
<dbReference type="PANTHER" id="PTHR35807">
    <property type="entry name" value="TRANSCRIPTIONAL REGULATOR REDD-RELATED"/>
    <property type="match status" value="1"/>
</dbReference>
<sequence length="997" mass="107426">MEFRVLGRPDVYYEGESLDIGTPKQRTVLGALLLSTNEALSTERLMDSVWWQPPAAAGANLRLYLAGLRRVLQVPGEGGSRLCTVRAGGYQINVYPGELDLERFDRLADEGERALRAGRLPAAADCLERALRLWRGRALDGVAYGPALQATVLRLEERRLAVAEQWAQARLALGQPESVVSELRALVKEHPLRERLCVHLMVALCRAGRPGEALAAYAELCALLASELGADPGPELRRLHERILRGDDSLASGTSSGQAVPAAPPRQLPAGSTELCGRADELAWLARTLRGAGVGDGPVVIAVDGVAGVGKSALALKVARECASWFPDGQVYVDLRGATPGLEPLRPVEVLGRFLRTFGVRPSAVPDDEAEAAALFRSVVAQHRVLVLLDDAASLAQVRPLLPGGAGCAAVVTSRRVLTGLAEAVRLPLDLLSPGHAVSLLEQLAGTPRVRADPAGAARLAALCGHLPLALRIAGARLAARPGSPVAELADRLAAAQHRLDELAVADLAVRASLDLTYRGLTERARLALRRLGPLRTRDFPSWALAALLDAPLSQADQVLDDLVAVHLVEPVAAADQTRYRLHDLVRAFAQEQASAGDEPSARTAATRRLVGAALALAERADTRLSADFLGLARHRLARWSLPRAEVDRITADPRSWFEREHDLLMSVVDDGLAVGATGLAGSLAAALTTFFQLGTHFDDWRRVQSRALAAALRAGDRRTAVKLYRGLGELETIQDRYPEAIGHFEAARAAITNHDPEYEAAITAGLGYLYRLRGQSSAALDTFGRARELALRTDNLNGRVYATNGIGVVHLERGRLAEATAYFDECLRLSRQAGYRPGEAQALRSLGHVARADHRYADAADYFRRAQQISENLGDRLAAAHAACWLGETRVRLGRPGEGRRLLARCLWVHRDFANAWGEAGTLWALAVAQLAAGRPRLGLHRAGQAVAIWRRIGSPHWLATGLRVLAEAHDALGDPVAAEQARREAAELRQQLDES</sequence>
<dbReference type="PRINTS" id="PR00364">
    <property type="entry name" value="DISEASERSIST"/>
</dbReference>
<dbReference type="InterPro" id="IPR011990">
    <property type="entry name" value="TPR-like_helical_dom_sf"/>
</dbReference>
<evidence type="ECO:0000256" key="2">
    <source>
        <dbReference type="ARBA" id="ARBA00023015"/>
    </source>
</evidence>
<evidence type="ECO:0000256" key="5">
    <source>
        <dbReference type="PROSITE-ProRule" id="PRU00339"/>
    </source>
</evidence>
<evidence type="ECO:0000256" key="1">
    <source>
        <dbReference type="ARBA" id="ARBA00005820"/>
    </source>
</evidence>
<dbReference type="InterPro" id="IPR003593">
    <property type="entry name" value="AAA+_ATPase"/>
</dbReference>
<dbReference type="SMART" id="SM00382">
    <property type="entry name" value="AAA"/>
    <property type="match status" value="1"/>
</dbReference>
<evidence type="ECO:0000256" key="3">
    <source>
        <dbReference type="ARBA" id="ARBA00023125"/>
    </source>
</evidence>
<dbReference type="InterPro" id="IPR036388">
    <property type="entry name" value="WH-like_DNA-bd_sf"/>
</dbReference>
<dbReference type="InterPro" id="IPR001867">
    <property type="entry name" value="OmpR/PhoB-type_DNA-bd"/>
</dbReference>
<dbReference type="CDD" id="cd15831">
    <property type="entry name" value="BTAD"/>
    <property type="match status" value="1"/>
</dbReference>
<dbReference type="InterPro" id="IPR019734">
    <property type="entry name" value="TPR_rpt"/>
</dbReference>
<dbReference type="SMART" id="SM01043">
    <property type="entry name" value="BTAD"/>
    <property type="match status" value="1"/>
</dbReference>
<proteinExistence type="inferred from homology"/>
<dbReference type="InterPro" id="IPR005158">
    <property type="entry name" value="BTAD"/>
</dbReference>
<reference evidence="9 10" key="1">
    <citation type="submission" date="2021-01" db="EMBL/GenBank/DDBJ databases">
        <title>Whole genome shotgun sequence of Plantactinospora mayteni NBRC 109088.</title>
        <authorList>
            <person name="Komaki H."/>
            <person name="Tamura T."/>
        </authorList>
    </citation>
    <scope>NUCLEOTIDE SEQUENCE [LARGE SCALE GENOMIC DNA]</scope>
    <source>
        <strain evidence="9 10">NBRC 109088</strain>
    </source>
</reference>
<keyword evidence="2" id="KW-0805">Transcription regulation</keyword>
<evidence type="ECO:0000256" key="6">
    <source>
        <dbReference type="PROSITE-ProRule" id="PRU01091"/>
    </source>
</evidence>
<comment type="similarity">
    <text evidence="1">Belongs to the AfsR/DnrI/RedD regulatory family.</text>
</comment>
<feature type="DNA-binding region" description="OmpR/PhoB-type" evidence="6">
    <location>
        <begin position="1"/>
        <end position="94"/>
    </location>
</feature>
<organism evidence="9 10">
    <name type="scientific">Plantactinospora mayteni</name>
    <dbReference type="NCBI Taxonomy" id="566021"/>
    <lineage>
        <taxon>Bacteria</taxon>
        <taxon>Bacillati</taxon>
        <taxon>Actinomycetota</taxon>
        <taxon>Actinomycetes</taxon>
        <taxon>Micromonosporales</taxon>
        <taxon>Micromonosporaceae</taxon>
        <taxon>Plantactinospora</taxon>
    </lineage>
</organism>
<protein>
    <submittedName>
        <fullName evidence="9">SARP family transcriptional regulator</fullName>
    </submittedName>
</protein>
<gene>
    <name evidence="9" type="ORF">Pma05_01860</name>
</gene>
<dbReference type="Gene3D" id="3.40.50.300">
    <property type="entry name" value="P-loop containing nucleotide triphosphate hydrolases"/>
    <property type="match status" value="1"/>
</dbReference>
<feature type="domain" description="OmpR/PhoB-type" evidence="8">
    <location>
        <begin position="1"/>
        <end position="94"/>
    </location>
</feature>
<dbReference type="SUPFAM" id="SSF52540">
    <property type="entry name" value="P-loop containing nucleoside triphosphate hydrolases"/>
    <property type="match status" value="1"/>
</dbReference>
<dbReference type="EMBL" id="BONX01000002">
    <property type="protein sequence ID" value="GIG93613.1"/>
    <property type="molecule type" value="Genomic_DNA"/>
</dbReference>
<dbReference type="InterPro" id="IPR027417">
    <property type="entry name" value="P-loop_NTPase"/>
</dbReference>
<comment type="caution">
    <text evidence="9">The sequence shown here is derived from an EMBL/GenBank/DDBJ whole genome shotgun (WGS) entry which is preliminary data.</text>
</comment>
<dbReference type="InterPro" id="IPR016032">
    <property type="entry name" value="Sig_transdc_resp-reg_C-effctor"/>
</dbReference>
<evidence type="ECO:0000313" key="10">
    <source>
        <dbReference type="Proteomes" id="UP000621500"/>
    </source>
</evidence>
<feature type="region of interest" description="Disordered" evidence="7">
    <location>
        <begin position="250"/>
        <end position="271"/>
    </location>
</feature>
<dbReference type="Proteomes" id="UP000621500">
    <property type="component" value="Unassembled WGS sequence"/>
</dbReference>
<evidence type="ECO:0000259" key="8">
    <source>
        <dbReference type="PROSITE" id="PS51755"/>
    </source>
</evidence>
<keyword evidence="10" id="KW-1185">Reference proteome</keyword>
<dbReference type="Pfam" id="PF03704">
    <property type="entry name" value="BTAD"/>
    <property type="match status" value="1"/>
</dbReference>
<dbReference type="InterPro" id="IPR051677">
    <property type="entry name" value="AfsR-DnrI-RedD_regulator"/>
</dbReference>
<dbReference type="PANTHER" id="PTHR35807:SF1">
    <property type="entry name" value="TRANSCRIPTIONAL REGULATOR REDD"/>
    <property type="match status" value="1"/>
</dbReference>
<dbReference type="Pfam" id="PF00486">
    <property type="entry name" value="Trans_reg_C"/>
    <property type="match status" value="1"/>
</dbReference>
<dbReference type="Gene3D" id="1.10.10.10">
    <property type="entry name" value="Winged helix-like DNA-binding domain superfamily/Winged helix DNA-binding domain"/>
    <property type="match status" value="1"/>
</dbReference>
<keyword evidence="3 6" id="KW-0238">DNA-binding</keyword>
<dbReference type="SMART" id="SM00028">
    <property type="entry name" value="TPR"/>
    <property type="match status" value="6"/>
</dbReference>
<evidence type="ECO:0000313" key="9">
    <source>
        <dbReference type="EMBL" id="GIG93613.1"/>
    </source>
</evidence>
<dbReference type="PROSITE" id="PS51755">
    <property type="entry name" value="OMPR_PHOB"/>
    <property type="match status" value="1"/>
</dbReference>
<name>A0ABQ4EFW1_9ACTN</name>
<dbReference type="SUPFAM" id="SSF48452">
    <property type="entry name" value="TPR-like"/>
    <property type="match status" value="3"/>
</dbReference>
<dbReference type="PROSITE" id="PS50005">
    <property type="entry name" value="TPR"/>
    <property type="match status" value="1"/>
</dbReference>
<keyword evidence="4" id="KW-0804">Transcription</keyword>
<evidence type="ECO:0000256" key="4">
    <source>
        <dbReference type="ARBA" id="ARBA00023163"/>
    </source>
</evidence>
<feature type="repeat" description="TPR" evidence="5">
    <location>
        <begin position="841"/>
        <end position="874"/>
    </location>
</feature>
<dbReference type="SMART" id="SM00862">
    <property type="entry name" value="Trans_reg_C"/>
    <property type="match status" value="1"/>
</dbReference>
<dbReference type="SUPFAM" id="SSF46894">
    <property type="entry name" value="C-terminal effector domain of the bipartite response regulators"/>
    <property type="match status" value="1"/>
</dbReference>
<dbReference type="Gene3D" id="1.25.40.10">
    <property type="entry name" value="Tetratricopeptide repeat domain"/>
    <property type="match status" value="3"/>
</dbReference>
<evidence type="ECO:0000256" key="7">
    <source>
        <dbReference type="SAM" id="MobiDB-lite"/>
    </source>
</evidence>
<keyword evidence="5" id="KW-0802">TPR repeat</keyword>
<dbReference type="Pfam" id="PF13424">
    <property type="entry name" value="TPR_12"/>
    <property type="match status" value="2"/>
</dbReference>